<name>A0A4R6Q5V7_9FLAO</name>
<evidence type="ECO:0000313" key="2">
    <source>
        <dbReference type="Proteomes" id="UP000295260"/>
    </source>
</evidence>
<dbReference type="OrthoDB" id="1164322at2"/>
<sequence length="61" mass="6969">MIEKILDLKGIAVLSKEEQKSVNGGFRTWCAKRHGNIVDLRKGGQEVEVGWQNEYGCWIYS</sequence>
<comment type="caution">
    <text evidence="1">The sequence shown here is derived from an EMBL/GenBank/DDBJ whole genome shotgun (WGS) entry which is preliminary data.</text>
</comment>
<organism evidence="1 2">
    <name type="scientific">Flavobacterium dankookense</name>
    <dbReference type="NCBI Taxonomy" id="706186"/>
    <lineage>
        <taxon>Bacteria</taxon>
        <taxon>Pseudomonadati</taxon>
        <taxon>Bacteroidota</taxon>
        <taxon>Flavobacteriia</taxon>
        <taxon>Flavobacteriales</taxon>
        <taxon>Flavobacteriaceae</taxon>
        <taxon>Flavobacterium</taxon>
    </lineage>
</organism>
<reference evidence="1 2" key="1">
    <citation type="submission" date="2019-03" db="EMBL/GenBank/DDBJ databases">
        <title>Genomic Encyclopedia of Archaeal and Bacterial Type Strains, Phase II (KMG-II): from individual species to whole genera.</title>
        <authorList>
            <person name="Goeker M."/>
        </authorList>
    </citation>
    <scope>NUCLEOTIDE SEQUENCE [LARGE SCALE GENOMIC DNA]</scope>
    <source>
        <strain evidence="1 2">DSM 25687</strain>
    </source>
</reference>
<proteinExistence type="predicted"/>
<gene>
    <name evidence="1" type="ORF">BC748_2935</name>
</gene>
<evidence type="ECO:0000313" key="1">
    <source>
        <dbReference type="EMBL" id="TDP57415.1"/>
    </source>
</evidence>
<dbReference type="EMBL" id="SNXR01000019">
    <property type="protein sequence ID" value="TDP57415.1"/>
    <property type="molecule type" value="Genomic_DNA"/>
</dbReference>
<protein>
    <submittedName>
        <fullName evidence="1">Uncharacterized protein</fullName>
    </submittedName>
</protein>
<dbReference type="AlphaFoldDB" id="A0A4R6Q5V7"/>
<keyword evidence="2" id="KW-1185">Reference proteome</keyword>
<dbReference type="Proteomes" id="UP000295260">
    <property type="component" value="Unassembled WGS sequence"/>
</dbReference>
<accession>A0A4R6Q5V7</accession>